<keyword evidence="11" id="KW-0995">Kinetochore</keyword>
<dbReference type="GO" id="GO:0007059">
    <property type="term" value="P:chromosome segregation"/>
    <property type="evidence" value="ECO:0007669"/>
    <property type="project" value="UniProtKB-KW"/>
</dbReference>
<evidence type="ECO:0000256" key="15">
    <source>
        <dbReference type="ARBA" id="ARBA00023306"/>
    </source>
</evidence>
<evidence type="ECO:0000256" key="12">
    <source>
        <dbReference type="ARBA" id="ARBA00023054"/>
    </source>
</evidence>
<evidence type="ECO:0000256" key="16">
    <source>
        <dbReference type="ARBA" id="ARBA00023328"/>
    </source>
</evidence>
<evidence type="ECO:0000256" key="14">
    <source>
        <dbReference type="ARBA" id="ARBA00023242"/>
    </source>
</evidence>
<dbReference type="EMBL" id="HF935733">
    <property type="protein sequence ID" value="CCX32214.1"/>
    <property type="molecule type" value="Genomic_DNA"/>
</dbReference>
<evidence type="ECO:0000256" key="18">
    <source>
        <dbReference type="ARBA" id="ARBA00044358"/>
    </source>
</evidence>
<keyword evidence="22" id="KW-1185">Reference proteome</keyword>
<dbReference type="PANTHER" id="PTHR28216:SF1">
    <property type="entry name" value="DASH COMPLEX SUBUNIT DUO1"/>
    <property type="match status" value="1"/>
</dbReference>
<evidence type="ECO:0000256" key="4">
    <source>
        <dbReference type="ARBA" id="ARBA00005366"/>
    </source>
</evidence>
<comment type="similarity">
    <text evidence="4">Belongs to the DASH complex DUO1 family.</text>
</comment>
<reference evidence="21 22" key="1">
    <citation type="journal article" date="2013" name="PLoS Genet.">
        <title>The genome and development-dependent transcriptomes of Pyronema confluens: a window into fungal evolution.</title>
        <authorList>
            <person name="Traeger S."/>
            <person name="Altegoer F."/>
            <person name="Freitag M."/>
            <person name="Gabaldon T."/>
            <person name="Kempken F."/>
            <person name="Kumar A."/>
            <person name="Marcet-Houben M."/>
            <person name="Poggeler S."/>
            <person name="Stajich J.E."/>
            <person name="Nowrousian M."/>
        </authorList>
    </citation>
    <scope>NUCLEOTIDE SEQUENCE [LARGE SCALE GENOMIC DNA]</scope>
    <source>
        <strain evidence="22">CBS 100304</strain>
        <tissue evidence="21">Vegetative mycelium</tissue>
    </source>
</reference>
<dbReference type="OrthoDB" id="5599235at2759"/>
<dbReference type="Pfam" id="PF08651">
    <property type="entry name" value="DASH_Duo1"/>
    <property type="match status" value="1"/>
</dbReference>
<keyword evidence="8" id="KW-0493">Microtubule</keyword>
<dbReference type="GO" id="GO:0042729">
    <property type="term" value="C:DASH complex"/>
    <property type="evidence" value="ECO:0007669"/>
    <property type="project" value="InterPro"/>
</dbReference>
<dbReference type="OMA" id="QWQGASQ"/>
<proteinExistence type="inferred from homology"/>
<dbReference type="AlphaFoldDB" id="U4LJE8"/>
<dbReference type="Proteomes" id="UP000018144">
    <property type="component" value="Unassembled WGS sequence"/>
</dbReference>
<keyword evidence="6" id="KW-0963">Cytoplasm</keyword>
<keyword evidence="9" id="KW-0498">Mitosis</keyword>
<evidence type="ECO:0000256" key="8">
    <source>
        <dbReference type="ARBA" id="ARBA00022701"/>
    </source>
</evidence>
<feature type="coiled-coil region" evidence="19">
    <location>
        <begin position="12"/>
        <end position="67"/>
    </location>
</feature>
<keyword evidence="5" id="KW-0158">Chromosome</keyword>
<evidence type="ECO:0000313" key="22">
    <source>
        <dbReference type="Proteomes" id="UP000018144"/>
    </source>
</evidence>
<dbReference type="GO" id="GO:0051301">
    <property type="term" value="P:cell division"/>
    <property type="evidence" value="ECO:0007669"/>
    <property type="project" value="UniProtKB-KW"/>
</dbReference>
<dbReference type="eggNOG" id="ENOG502SCC0">
    <property type="taxonomic scope" value="Eukaryota"/>
</dbReference>
<evidence type="ECO:0000256" key="20">
    <source>
        <dbReference type="SAM" id="MobiDB-lite"/>
    </source>
</evidence>
<dbReference type="STRING" id="1076935.U4LJE8"/>
<organism evidence="21 22">
    <name type="scientific">Pyronema omphalodes (strain CBS 100304)</name>
    <name type="common">Pyronema confluens</name>
    <dbReference type="NCBI Taxonomy" id="1076935"/>
    <lineage>
        <taxon>Eukaryota</taxon>
        <taxon>Fungi</taxon>
        <taxon>Dikarya</taxon>
        <taxon>Ascomycota</taxon>
        <taxon>Pezizomycotina</taxon>
        <taxon>Pezizomycetes</taxon>
        <taxon>Pezizales</taxon>
        <taxon>Pyronemataceae</taxon>
        <taxon>Pyronema</taxon>
    </lineage>
</organism>
<keyword evidence="16" id="KW-0137">Centromere</keyword>
<feature type="compositionally biased region" description="Polar residues" evidence="20">
    <location>
        <begin position="204"/>
        <end position="216"/>
    </location>
</feature>
<keyword evidence="12 19" id="KW-0175">Coiled coil</keyword>
<evidence type="ECO:0000256" key="13">
    <source>
        <dbReference type="ARBA" id="ARBA00023212"/>
    </source>
</evidence>
<name>U4LJE8_PYROM</name>
<protein>
    <recommendedName>
        <fullName evidence="17">DASH complex subunit DUO1</fullName>
    </recommendedName>
    <alternativeName>
        <fullName evidence="18">Outer kinetochore protein DUO1</fullName>
    </alternativeName>
</protein>
<keyword evidence="10" id="KW-0159">Chromosome partition</keyword>
<evidence type="ECO:0000256" key="19">
    <source>
        <dbReference type="SAM" id="Coils"/>
    </source>
</evidence>
<dbReference type="InterPro" id="IPR013960">
    <property type="entry name" value="DASH_Duo1"/>
</dbReference>
<evidence type="ECO:0000256" key="6">
    <source>
        <dbReference type="ARBA" id="ARBA00022490"/>
    </source>
</evidence>
<keyword evidence="15" id="KW-0131">Cell cycle</keyword>
<feature type="region of interest" description="Disordered" evidence="20">
    <location>
        <begin position="178"/>
        <end position="247"/>
    </location>
</feature>
<evidence type="ECO:0000256" key="9">
    <source>
        <dbReference type="ARBA" id="ARBA00022776"/>
    </source>
</evidence>
<evidence type="ECO:0000256" key="3">
    <source>
        <dbReference type="ARBA" id="ARBA00004629"/>
    </source>
</evidence>
<evidence type="ECO:0000256" key="7">
    <source>
        <dbReference type="ARBA" id="ARBA00022618"/>
    </source>
</evidence>
<feature type="compositionally biased region" description="Low complexity" evidence="20">
    <location>
        <begin position="187"/>
        <end position="202"/>
    </location>
</feature>
<accession>U4LJE8</accession>
<evidence type="ECO:0000256" key="2">
    <source>
        <dbReference type="ARBA" id="ARBA00004186"/>
    </source>
</evidence>
<dbReference type="GO" id="GO:0072686">
    <property type="term" value="C:mitotic spindle"/>
    <property type="evidence" value="ECO:0007669"/>
    <property type="project" value="InterPro"/>
</dbReference>
<keyword evidence="14" id="KW-0539">Nucleus</keyword>
<evidence type="ECO:0000256" key="1">
    <source>
        <dbReference type="ARBA" id="ARBA00004123"/>
    </source>
</evidence>
<keyword evidence="7" id="KW-0132">Cell division</keyword>
<evidence type="ECO:0000313" key="21">
    <source>
        <dbReference type="EMBL" id="CCX32214.1"/>
    </source>
</evidence>
<evidence type="ECO:0000256" key="17">
    <source>
        <dbReference type="ARBA" id="ARBA00044152"/>
    </source>
</evidence>
<evidence type="ECO:0000256" key="5">
    <source>
        <dbReference type="ARBA" id="ARBA00022454"/>
    </source>
</evidence>
<feature type="compositionally biased region" description="Gly residues" evidence="20">
    <location>
        <begin position="237"/>
        <end position="247"/>
    </location>
</feature>
<keyword evidence="13" id="KW-0206">Cytoskeleton</keyword>
<dbReference type="PANTHER" id="PTHR28216">
    <property type="entry name" value="DASH COMPLEX SUBUNIT DUO1"/>
    <property type="match status" value="1"/>
</dbReference>
<dbReference type="GO" id="GO:0000278">
    <property type="term" value="P:mitotic cell cycle"/>
    <property type="evidence" value="ECO:0007669"/>
    <property type="project" value="InterPro"/>
</dbReference>
<dbReference type="GO" id="GO:0005874">
    <property type="term" value="C:microtubule"/>
    <property type="evidence" value="ECO:0007669"/>
    <property type="project" value="UniProtKB-KW"/>
</dbReference>
<gene>
    <name evidence="21" type="ORF">PCON_12552</name>
</gene>
<evidence type="ECO:0000256" key="10">
    <source>
        <dbReference type="ARBA" id="ARBA00022829"/>
    </source>
</evidence>
<comment type="subcellular location">
    <subcellularLocation>
        <location evidence="3">Chromosome</location>
        <location evidence="3">Centromere</location>
        <location evidence="3">Kinetochore</location>
    </subcellularLocation>
    <subcellularLocation>
        <location evidence="2">Cytoplasm</location>
        <location evidence="2">Cytoskeleton</location>
        <location evidence="2">Spindle</location>
    </subcellularLocation>
    <subcellularLocation>
        <location evidence="1">Nucleus</location>
    </subcellularLocation>
</comment>
<evidence type="ECO:0000256" key="11">
    <source>
        <dbReference type="ARBA" id="ARBA00022838"/>
    </source>
</evidence>
<sequence>MADADHEMSDFYVDEEEQLEAEQHHAQTLLEEQAQKLRTFGTNATSVVDADAREEALKEEIRRVREVNDVIETLVNSMEISQGNMQHIHHTILNANSLLSIWQSTLSQTEHTQRILQSESWHGSTSEAEELAAEAAARQLNIQRRLEAAREKGAQREREVAAEEARRAVVEAQKAVAGARGRGTGTRRGATRGAAAAATRTGSVYGTRSGSATASTRETRSMRGGTVRGSYGVARGTRGGVGRGASS</sequence>